<sequence>MSWLRAIALSAMVLSLSLGAGPASASSFYLADITARDGVVLTGNVFTPDTPGPHPAIIFITSWATPNIEYLAQAQQFADAGYIVLSYTPRGFYFSGGYIETAGPKDISDVSDVIDWLLLNTPADPARIGAAGISYGSGISLLGSAFDSRIRAVAALSTWTDLLYSLLSNQTRHQQAAGLLQLAADLTGRPSAELQQLLSDYFANRNLGGLATFAQVRSASTYVDRINANRPAILIANAYGDSLFAPNQLTDFFTRLTGPKRLELRPGDHAIPELTGLLGLPNDAWTSVHRWFDQYLRGVDTGIALERPVQLQPRGQSGYEAYASWSTISTSSARYYLGEVPWWSDEGSLLASAQTGWSWTVLAGDDTTANGGAVLLTNGAEALTGEPPTNWIPSVDRDNAGVWQSGWLTSARRLRGAAHLRLTVTPGSSGQTTVIAYLYDTDEYGTGSLVTHVAYTLRGAVAGQAYTVDTDFPSTVYDVPSGHRLSLVIDTVDPLYADQGAFFTTVKFSSPSGNPSYVSLPLK</sequence>
<reference evidence="5 7" key="2">
    <citation type="submission" date="2018-08" db="EMBL/GenBank/DDBJ databases">
        <title>Genomic Encyclopedia of Archaeal and Bacterial Type Strains, Phase II (KMG-II): from individual species to whole genera.</title>
        <authorList>
            <person name="Goeker M."/>
        </authorList>
    </citation>
    <scope>NUCLEOTIDE SEQUENCE [LARGE SCALE GENOMIC DNA]</scope>
    <source>
        <strain evidence="5 7">DSM 2261</strain>
    </source>
</reference>
<dbReference type="Pfam" id="PF08530">
    <property type="entry name" value="PepX_C"/>
    <property type="match status" value="1"/>
</dbReference>
<dbReference type="GO" id="GO:0052689">
    <property type="term" value="F:carboxylic ester hydrolase activity"/>
    <property type="evidence" value="ECO:0007669"/>
    <property type="project" value="UniProtKB-ARBA"/>
</dbReference>
<dbReference type="InterPro" id="IPR013736">
    <property type="entry name" value="Xaa-Pro_dipept_C"/>
</dbReference>
<dbReference type="PANTHER" id="PTHR22946">
    <property type="entry name" value="DIENELACTONE HYDROLASE DOMAIN-CONTAINING PROTEIN-RELATED"/>
    <property type="match status" value="1"/>
</dbReference>
<dbReference type="SUPFAM" id="SSF49785">
    <property type="entry name" value="Galactose-binding domain-like"/>
    <property type="match status" value="1"/>
</dbReference>
<name>A0AAC8Q5Y7_9BACT</name>
<evidence type="ECO:0000259" key="3">
    <source>
        <dbReference type="SMART" id="SM00939"/>
    </source>
</evidence>
<dbReference type="GO" id="GO:0005524">
    <property type="term" value="F:ATP binding"/>
    <property type="evidence" value="ECO:0007669"/>
    <property type="project" value="UniProtKB-KW"/>
</dbReference>
<evidence type="ECO:0000313" key="6">
    <source>
        <dbReference type="Proteomes" id="UP000035579"/>
    </source>
</evidence>
<keyword evidence="7" id="KW-1185">Reference proteome</keyword>
<dbReference type="AlphaFoldDB" id="A0AAC8Q5Y7"/>
<evidence type="ECO:0000256" key="2">
    <source>
        <dbReference type="SAM" id="SignalP"/>
    </source>
</evidence>
<protein>
    <submittedName>
        <fullName evidence="5">Acyl esterase</fullName>
    </submittedName>
    <submittedName>
        <fullName evidence="4">Methionine ABC transporter ATP-binding protein</fullName>
    </submittedName>
</protein>
<dbReference type="RefSeq" id="WP_047856174.1">
    <property type="nucleotide sequence ID" value="NZ_CP011509.1"/>
</dbReference>
<accession>A0AAC8Q5Y7</accession>
<feature type="signal peptide" evidence="2">
    <location>
        <begin position="1"/>
        <end position="25"/>
    </location>
</feature>
<dbReference type="InterPro" id="IPR000383">
    <property type="entry name" value="Xaa-Pro-like_dom"/>
</dbReference>
<dbReference type="InterPro" id="IPR050261">
    <property type="entry name" value="FrsA_esterase"/>
</dbReference>
<dbReference type="Gene3D" id="3.40.50.1820">
    <property type="entry name" value="alpha/beta hydrolase"/>
    <property type="match status" value="2"/>
</dbReference>
<reference evidence="4 6" key="1">
    <citation type="submission" date="2015-05" db="EMBL/GenBank/DDBJ databases">
        <title>Genome assembly of Archangium gephyra DSM 2261.</title>
        <authorList>
            <person name="Sharma G."/>
            <person name="Subramanian S."/>
        </authorList>
    </citation>
    <scope>NUCLEOTIDE SEQUENCE [LARGE SCALE GENOMIC DNA]</scope>
    <source>
        <strain evidence="4 6">DSM 2261</strain>
    </source>
</reference>
<dbReference type="KEGG" id="age:AA314_03271"/>
<evidence type="ECO:0000313" key="5">
    <source>
        <dbReference type="EMBL" id="REG34458.1"/>
    </source>
</evidence>
<dbReference type="PANTHER" id="PTHR22946:SF9">
    <property type="entry name" value="POLYKETIDE TRANSFERASE AF380"/>
    <property type="match status" value="1"/>
</dbReference>
<proteinExistence type="predicted"/>
<dbReference type="Pfam" id="PF02129">
    <property type="entry name" value="Peptidase_S15"/>
    <property type="match status" value="1"/>
</dbReference>
<keyword evidence="2" id="KW-0732">Signal</keyword>
<dbReference type="InterPro" id="IPR008979">
    <property type="entry name" value="Galactose-bd-like_sf"/>
</dbReference>
<dbReference type="Gene3D" id="2.60.120.260">
    <property type="entry name" value="Galactose-binding domain-like"/>
    <property type="match status" value="1"/>
</dbReference>
<evidence type="ECO:0000256" key="1">
    <source>
        <dbReference type="ARBA" id="ARBA00022801"/>
    </source>
</evidence>
<dbReference type="EMBL" id="CP011509">
    <property type="protein sequence ID" value="AKJ01645.1"/>
    <property type="molecule type" value="Genomic_DNA"/>
</dbReference>
<organism evidence="4 6">
    <name type="scientific">Archangium gephyra</name>
    <dbReference type="NCBI Taxonomy" id="48"/>
    <lineage>
        <taxon>Bacteria</taxon>
        <taxon>Pseudomonadati</taxon>
        <taxon>Myxococcota</taxon>
        <taxon>Myxococcia</taxon>
        <taxon>Myxococcales</taxon>
        <taxon>Cystobacterineae</taxon>
        <taxon>Archangiaceae</taxon>
        <taxon>Archangium</taxon>
    </lineage>
</organism>
<feature type="chain" id="PRO_5042047732" evidence="2">
    <location>
        <begin position="26"/>
        <end position="523"/>
    </location>
</feature>
<dbReference type="Proteomes" id="UP000256345">
    <property type="component" value="Unassembled WGS sequence"/>
</dbReference>
<gene>
    <name evidence="4" type="ORF">AA314_03271</name>
    <name evidence="5" type="ORF">ATI61_103358</name>
</gene>
<dbReference type="InterPro" id="IPR029058">
    <property type="entry name" value="AB_hydrolase_fold"/>
</dbReference>
<dbReference type="SUPFAM" id="SSF53474">
    <property type="entry name" value="alpha/beta-Hydrolases"/>
    <property type="match status" value="1"/>
</dbReference>
<evidence type="ECO:0000313" key="7">
    <source>
        <dbReference type="Proteomes" id="UP000256345"/>
    </source>
</evidence>
<evidence type="ECO:0000313" key="4">
    <source>
        <dbReference type="EMBL" id="AKJ01645.1"/>
    </source>
</evidence>
<dbReference type="GO" id="GO:0008239">
    <property type="term" value="F:dipeptidyl-peptidase activity"/>
    <property type="evidence" value="ECO:0007669"/>
    <property type="project" value="InterPro"/>
</dbReference>
<feature type="domain" description="Xaa-Pro dipeptidyl-peptidase C-terminal" evidence="3">
    <location>
        <begin position="289"/>
        <end position="519"/>
    </location>
</feature>
<keyword evidence="4" id="KW-0547">Nucleotide-binding</keyword>
<keyword evidence="4" id="KW-0067">ATP-binding</keyword>
<dbReference type="EMBL" id="QUMU01000003">
    <property type="protein sequence ID" value="REG34458.1"/>
    <property type="molecule type" value="Genomic_DNA"/>
</dbReference>
<dbReference type="SMART" id="SM00939">
    <property type="entry name" value="PepX_C"/>
    <property type="match status" value="1"/>
</dbReference>
<keyword evidence="1" id="KW-0378">Hydrolase</keyword>
<dbReference type="Proteomes" id="UP000035579">
    <property type="component" value="Chromosome"/>
</dbReference>